<keyword evidence="6 11" id="KW-0349">Heme</keyword>
<keyword evidence="8 11" id="KW-0560">Oxidoreductase</keyword>
<dbReference type="InterPro" id="IPR036119">
    <property type="entry name" value="NOS_N_sf"/>
</dbReference>
<comment type="cofactor">
    <cofactor evidence="1 11 12">
        <name>heme</name>
        <dbReference type="ChEBI" id="CHEBI:30413"/>
    </cofactor>
</comment>
<accession>A0A1N6X0E7</accession>
<dbReference type="Gene3D" id="3.90.440.10">
    <property type="entry name" value="Nitric Oxide Synthase,Heme Domain,Chain A domain 2"/>
    <property type="match status" value="1"/>
</dbReference>
<comment type="miscellaneous">
    <text evidence="11">This protein is similar to the oxygenase domain of eukaryotic nitric oxide synthases but lacks the reductase domain which, in eukaryotes, is responsible for transfer of electrons to the ferric heme during nitric oxide synthesis.</text>
</comment>
<feature type="binding site" description="axial binding residue" evidence="12">
    <location>
        <position position="79"/>
    </location>
    <ligand>
        <name>heme</name>
        <dbReference type="ChEBI" id="CHEBI:30413"/>
    </ligand>
    <ligandPart>
        <name>Fe</name>
        <dbReference type="ChEBI" id="CHEBI:18248"/>
    </ligandPart>
</feature>
<dbReference type="PANTHER" id="PTHR43410">
    <property type="entry name" value="NITRIC OXIDE SYNTHASE OXYGENASE"/>
    <property type="match status" value="1"/>
</dbReference>
<proteinExistence type="inferred from homology"/>
<dbReference type="GO" id="GO:0006809">
    <property type="term" value="P:nitric oxide biosynthetic process"/>
    <property type="evidence" value="ECO:0007669"/>
    <property type="project" value="InterPro"/>
</dbReference>
<protein>
    <recommendedName>
        <fullName evidence="5 11">Nitric oxide synthase oxygenase</fullName>
        <ecNumber evidence="4 11">1.14.14.47</ecNumber>
    </recommendedName>
</protein>
<evidence type="ECO:0000256" key="6">
    <source>
        <dbReference type="ARBA" id="ARBA00022617"/>
    </source>
</evidence>
<dbReference type="SUPFAM" id="SSF56512">
    <property type="entry name" value="Nitric oxide (NO) synthase oxygenase domain"/>
    <property type="match status" value="1"/>
</dbReference>
<dbReference type="Pfam" id="PF02898">
    <property type="entry name" value="NO_synthase"/>
    <property type="match status" value="1"/>
</dbReference>
<organism evidence="14 15">
    <name type="scientific">Domibacillus enclensis</name>
    <dbReference type="NCBI Taxonomy" id="1017273"/>
    <lineage>
        <taxon>Bacteria</taxon>
        <taxon>Bacillati</taxon>
        <taxon>Bacillota</taxon>
        <taxon>Bacilli</taxon>
        <taxon>Bacillales</taxon>
        <taxon>Bacillaceae</taxon>
        <taxon>Domibacillus</taxon>
    </lineage>
</organism>
<evidence type="ECO:0000256" key="2">
    <source>
        <dbReference type="ARBA" id="ARBA00002642"/>
    </source>
</evidence>
<keyword evidence="9 11" id="KW-0408">Iron</keyword>
<evidence type="ECO:0000256" key="7">
    <source>
        <dbReference type="ARBA" id="ARBA00022723"/>
    </source>
</evidence>
<gene>
    <name evidence="14" type="ORF">SAMN05443094_104330</name>
</gene>
<dbReference type="InterPro" id="IPR044940">
    <property type="entry name" value="NOS_dom_2"/>
</dbReference>
<evidence type="ECO:0000256" key="11">
    <source>
        <dbReference type="PIRNR" id="PIRNR037219"/>
    </source>
</evidence>
<keyword evidence="7 11" id="KW-0479">Metal-binding</keyword>
<dbReference type="CDD" id="cd00794">
    <property type="entry name" value="NOS_oxygenase_prok"/>
    <property type="match status" value="1"/>
</dbReference>
<comment type="subunit">
    <text evidence="11">Homodimer.</text>
</comment>
<comment type="similarity">
    <text evidence="3 11">Belongs to the NOS family. Bacterial NOS oxygenase subfamily.</text>
</comment>
<dbReference type="EMBL" id="FTLX01000004">
    <property type="protein sequence ID" value="SIQ95735.1"/>
    <property type="molecule type" value="Genomic_DNA"/>
</dbReference>
<dbReference type="InterPro" id="IPR017142">
    <property type="entry name" value="Nitric_oxide_synthase_Oase-su"/>
</dbReference>
<feature type="domain" description="Nitric oxide synthase (NOS)" evidence="13">
    <location>
        <begin position="78"/>
        <end position="85"/>
    </location>
</feature>
<dbReference type="InterPro" id="IPR044944">
    <property type="entry name" value="NOS_dom_3"/>
</dbReference>
<evidence type="ECO:0000256" key="3">
    <source>
        <dbReference type="ARBA" id="ARBA00005411"/>
    </source>
</evidence>
<dbReference type="AlphaFoldDB" id="A0A1N6X0E7"/>
<reference evidence="14 15" key="1">
    <citation type="submission" date="2017-01" db="EMBL/GenBank/DDBJ databases">
        <authorList>
            <person name="Mah S.A."/>
            <person name="Swanson W.J."/>
            <person name="Moy G.W."/>
            <person name="Vacquier V.D."/>
        </authorList>
    </citation>
    <scope>NUCLEOTIDE SEQUENCE [LARGE SCALE GENOMIC DNA]</scope>
    <source>
        <strain evidence="14 15">NIO-1016</strain>
    </source>
</reference>
<dbReference type="PIRSF" id="PIRSF037219">
    <property type="entry name" value="NOS_oxygenase"/>
    <property type="match status" value="1"/>
</dbReference>
<evidence type="ECO:0000313" key="14">
    <source>
        <dbReference type="EMBL" id="SIQ95735.1"/>
    </source>
</evidence>
<evidence type="ECO:0000256" key="4">
    <source>
        <dbReference type="ARBA" id="ARBA00012735"/>
    </source>
</evidence>
<dbReference type="STRING" id="1017273.SAMN05443094_104330"/>
<dbReference type="GO" id="GO:0020037">
    <property type="term" value="F:heme binding"/>
    <property type="evidence" value="ECO:0007669"/>
    <property type="project" value="InterPro"/>
</dbReference>
<dbReference type="Proteomes" id="UP000186385">
    <property type="component" value="Unassembled WGS sequence"/>
</dbReference>
<evidence type="ECO:0000313" key="15">
    <source>
        <dbReference type="Proteomes" id="UP000186385"/>
    </source>
</evidence>
<evidence type="ECO:0000259" key="13">
    <source>
        <dbReference type="PROSITE" id="PS60001"/>
    </source>
</evidence>
<evidence type="ECO:0000256" key="8">
    <source>
        <dbReference type="ARBA" id="ARBA00023002"/>
    </source>
</evidence>
<evidence type="ECO:0000256" key="10">
    <source>
        <dbReference type="ARBA" id="ARBA00048713"/>
    </source>
</evidence>
<dbReference type="GO" id="GO:0046872">
    <property type="term" value="F:metal ion binding"/>
    <property type="evidence" value="ECO:0007669"/>
    <property type="project" value="UniProtKB-KW"/>
</dbReference>
<dbReference type="PROSITE" id="PS60001">
    <property type="entry name" value="NOS"/>
    <property type="match status" value="1"/>
</dbReference>
<dbReference type="Gene3D" id="3.90.340.10">
    <property type="entry name" value="Nitric Oxide Synthase, Chain A, domain 1"/>
    <property type="match status" value="1"/>
</dbReference>
<comment type="function">
    <text evidence="2 11">Catalyzes the production of nitric oxide.</text>
</comment>
<evidence type="ECO:0000256" key="5">
    <source>
        <dbReference type="ARBA" id="ARBA00018859"/>
    </source>
</evidence>
<evidence type="ECO:0000256" key="1">
    <source>
        <dbReference type="ARBA" id="ARBA00001971"/>
    </source>
</evidence>
<dbReference type="InterPro" id="IPR004030">
    <property type="entry name" value="NOS_N"/>
</dbReference>
<comment type="catalytic activity">
    <reaction evidence="10">
        <text>3 reduced [flavodoxin] + 2 L-arginine + 4 O2 = 3 oxidized [flavodoxin] + 2 L-citrulline + 2 nitric oxide + 4 H2O + 5 H(+)</text>
        <dbReference type="Rhea" id="RHEA:52324"/>
        <dbReference type="Rhea" id="RHEA-COMP:10622"/>
        <dbReference type="Rhea" id="RHEA-COMP:10623"/>
        <dbReference type="ChEBI" id="CHEBI:15377"/>
        <dbReference type="ChEBI" id="CHEBI:15378"/>
        <dbReference type="ChEBI" id="CHEBI:15379"/>
        <dbReference type="ChEBI" id="CHEBI:16480"/>
        <dbReference type="ChEBI" id="CHEBI:32682"/>
        <dbReference type="ChEBI" id="CHEBI:57618"/>
        <dbReference type="ChEBI" id="CHEBI:57743"/>
        <dbReference type="ChEBI" id="CHEBI:58210"/>
        <dbReference type="EC" id="1.14.14.47"/>
    </reaction>
</comment>
<evidence type="ECO:0000256" key="9">
    <source>
        <dbReference type="ARBA" id="ARBA00023004"/>
    </source>
</evidence>
<dbReference type="PANTHER" id="PTHR43410:SF1">
    <property type="entry name" value="NITRIC OXIDE SYNTHASE"/>
    <property type="match status" value="1"/>
</dbReference>
<name>A0A1N6X0E7_9BACI</name>
<dbReference type="InterPro" id="IPR050607">
    <property type="entry name" value="NOS"/>
</dbReference>
<dbReference type="InterPro" id="IPR044943">
    <property type="entry name" value="NOS_dom_1"/>
</dbReference>
<dbReference type="GO" id="GO:0004517">
    <property type="term" value="F:nitric-oxide synthase activity"/>
    <property type="evidence" value="ECO:0007669"/>
    <property type="project" value="InterPro"/>
</dbReference>
<evidence type="ECO:0000256" key="12">
    <source>
        <dbReference type="PIRSR" id="PIRSR037219-1"/>
    </source>
</evidence>
<dbReference type="EC" id="1.14.14.47" evidence="4 11"/>
<dbReference type="Gene3D" id="3.90.1230.10">
    <property type="entry name" value="Nitric Oxide Synthase, Chain A, domain 3"/>
    <property type="match status" value="1"/>
</dbReference>
<sequence length="372" mass="42977">MMNIDILFLKRGMAMTKELIQNANEFIIDFYKETGRDGTKAKDRLQCIQKEIEQTGTYTHEFEELEYGAKLAWRNSNRCIGRLFWQTLHVFDEREARTEDEVFSALERHTDFAFNEGKIRPAITVFRPAGEQTEELRLWNHQLFRYAGYENGGDPHSKDFTKQCESLGWQGEGTHFDLLPWVVQLGKKRPVWKDVPAHCRKEVQIDHPDFTDFKSLQLKWYPVPVISDMRLQIGGIDYKSAPFNGWYMGTEIGARNLADEDRYDQLPAVANVMGMDTKHSSALWKDRALVELNVAVLHSFKKAGVTIVDHHTAAKQHLIFEQNEEAAGRKVTGDWTWLIPPVSPAATPIFHRAYDNTVKSPNFFYQDPAYTT</sequence>